<proteinExistence type="predicted"/>
<dbReference type="AlphaFoldDB" id="A0A7K3WRW0"/>
<dbReference type="Pfam" id="PF13174">
    <property type="entry name" value="TPR_6"/>
    <property type="match status" value="1"/>
</dbReference>
<protein>
    <submittedName>
        <fullName evidence="1">Tetratricopeptide repeat protein</fullName>
    </submittedName>
</protein>
<gene>
    <name evidence="1" type="ORF">G3O08_12925</name>
</gene>
<organism evidence="1 2">
    <name type="scientific">Cryomorpha ignava</name>
    <dbReference type="NCBI Taxonomy" id="101383"/>
    <lineage>
        <taxon>Bacteria</taxon>
        <taxon>Pseudomonadati</taxon>
        <taxon>Bacteroidota</taxon>
        <taxon>Flavobacteriia</taxon>
        <taxon>Flavobacteriales</taxon>
        <taxon>Cryomorphaceae</taxon>
        <taxon>Cryomorpha</taxon>
    </lineage>
</organism>
<evidence type="ECO:0000313" key="2">
    <source>
        <dbReference type="Proteomes" id="UP000486602"/>
    </source>
</evidence>
<dbReference type="PROSITE" id="PS51257">
    <property type="entry name" value="PROKAR_LIPOPROTEIN"/>
    <property type="match status" value="1"/>
</dbReference>
<dbReference type="RefSeq" id="WP_163285799.1">
    <property type="nucleotide sequence ID" value="NZ_JAAGVY010000025.1"/>
</dbReference>
<keyword evidence="2" id="KW-1185">Reference proteome</keyword>
<dbReference type="InterPro" id="IPR019734">
    <property type="entry name" value="TPR_rpt"/>
</dbReference>
<accession>A0A7K3WRW0</accession>
<sequence>MNKLTYILALFLGTLLLSCGTTEDESVKSDLLSNVQDSKRLMAKIDSLEKIVYDENADLDNAPTAELMAAYNEYTQKFIGDKKKTPEYLYKSAAISRAVNLPVKAIKLYDKILADYPDYERNPEVAFLMAFTYDEDLKQKEQAKEAYHIVIERYPGDKWAEQASARLENIDQSDEDLVKSFMEKDRKKSE</sequence>
<dbReference type="Gene3D" id="1.25.40.10">
    <property type="entry name" value="Tetratricopeptide repeat domain"/>
    <property type="match status" value="1"/>
</dbReference>
<dbReference type="Proteomes" id="UP000486602">
    <property type="component" value="Unassembled WGS sequence"/>
</dbReference>
<dbReference type="SUPFAM" id="SSF48452">
    <property type="entry name" value="TPR-like"/>
    <property type="match status" value="1"/>
</dbReference>
<name>A0A7K3WRW0_9FLAO</name>
<dbReference type="EMBL" id="JAAGVY010000025">
    <property type="protein sequence ID" value="NEN24407.1"/>
    <property type="molecule type" value="Genomic_DNA"/>
</dbReference>
<evidence type="ECO:0000313" key="1">
    <source>
        <dbReference type="EMBL" id="NEN24407.1"/>
    </source>
</evidence>
<reference evidence="1 2" key="1">
    <citation type="submission" date="2020-02" db="EMBL/GenBank/DDBJ databases">
        <title>Out from the shadows clarifying the taxonomy of the family Cryomorphaceae and related taxa by utilizing the GTDB taxonomic framework.</title>
        <authorList>
            <person name="Bowman J.P."/>
        </authorList>
    </citation>
    <scope>NUCLEOTIDE SEQUENCE [LARGE SCALE GENOMIC DNA]</scope>
    <source>
        <strain evidence="1 2">QSSC 1-22</strain>
    </source>
</reference>
<comment type="caution">
    <text evidence="1">The sequence shown here is derived from an EMBL/GenBank/DDBJ whole genome shotgun (WGS) entry which is preliminary data.</text>
</comment>
<dbReference type="InterPro" id="IPR011990">
    <property type="entry name" value="TPR-like_helical_dom_sf"/>
</dbReference>